<name>A0A1J1I9D6_9DIPT</name>
<feature type="compositionally biased region" description="Polar residues" evidence="6">
    <location>
        <begin position="433"/>
        <end position="450"/>
    </location>
</feature>
<dbReference type="GO" id="GO:0046513">
    <property type="term" value="P:ceramide biosynthetic process"/>
    <property type="evidence" value="ECO:0007669"/>
    <property type="project" value="TreeGrafter"/>
</dbReference>
<dbReference type="Proteomes" id="UP000183832">
    <property type="component" value="Unassembled WGS sequence"/>
</dbReference>
<feature type="transmembrane region" description="Helical" evidence="7">
    <location>
        <begin position="726"/>
        <end position="744"/>
    </location>
</feature>
<gene>
    <name evidence="8" type="ORF">CLUMA_CG009869</name>
</gene>
<evidence type="ECO:0000256" key="6">
    <source>
        <dbReference type="SAM" id="MobiDB-lite"/>
    </source>
</evidence>
<keyword evidence="2 7" id="KW-0812">Transmembrane</keyword>
<evidence type="ECO:0000313" key="9">
    <source>
        <dbReference type="Proteomes" id="UP000183832"/>
    </source>
</evidence>
<dbReference type="STRING" id="568069.A0A1J1I9D6"/>
<evidence type="ECO:0000256" key="7">
    <source>
        <dbReference type="SAM" id="Phobius"/>
    </source>
</evidence>
<proteinExistence type="predicted"/>
<comment type="subcellular location">
    <subcellularLocation>
        <location evidence="1">Membrane</location>
        <topology evidence="1">Single-pass membrane protein</topology>
    </subcellularLocation>
</comment>
<evidence type="ECO:0000313" key="8">
    <source>
        <dbReference type="EMBL" id="CRK96885.1"/>
    </source>
</evidence>
<dbReference type="PANTHER" id="PTHR12988">
    <property type="entry name" value="SPHINGOMYELIN PHOSPHODIESTERASE 4"/>
    <property type="match status" value="1"/>
</dbReference>
<dbReference type="GO" id="GO:0006685">
    <property type="term" value="P:sphingomyelin catabolic process"/>
    <property type="evidence" value="ECO:0007669"/>
    <property type="project" value="TreeGrafter"/>
</dbReference>
<keyword evidence="9" id="KW-1185">Reference proteome</keyword>
<accession>A0A1J1I9D6</accession>
<organism evidence="8 9">
    <name type="scientific">Clunio marinus</name>
    <dbReference type="NCBI Taxonomy" id="568069"/>
    <lineage>
        <taxon>Eukaryota</taxon>
        <taxon>Metazoa</taxon>
        <taxon>Ecdysozoa</taxon>
        <taxon>Arthropoda</taxon>
        <taxon>Hexapoda</taxon>
        <taxon>Insecta</taxon>
        <taxon>Pterygota</taxon>
        <taxon>Neoptera</taxon>
        <taxon>Endopterygota</taxon>
        <taxon>Diptera</taxon>
        <taxon>Nematocera</taxon>
        <taxon>Chironomoidea</taxon>
        <taxon>Chironomidae</taxon>
        <taxon>Clunio</taxon>
    </lineage>
</organism>
<dbReference type="OrthoDB" id="10251508at2759"/>
<feature type="region of interest" description="Disordered" evidence="6">
    <location>
        <begin position="433"/>
        <end position="472"/>
    </location>
</feature>
<keyword evidence="4 7" id="KW-0472">Membrane</keyword>
<protein>
    <submittedName>
        <fullName evidence="8">CLUMA_CG009869, isoform A</fullName>
    </submittedName>
</protein>
<evidence type="ECO:0000256" key="5">
    <source>
        <dbReference type="SAM" id="Coils"/>
    </source>
</evidence>
<evidence type="ECO:0000256" key="4">
    <source>
        <dbReference type="ARBA" id="ARBA00023136"/>
    </source>
</evidence>
<reference evidence="8 9" key="1">
    <citation type="submission" date="2015-04" db="EMBL/GenBank/DDBJ databases">
        <authorList>
            <person name="Syromyatnikov M.Y."/>
            <person name="Popov V.N."/>
        </authorList>
    </citation>
    <scope>NUCLEOTIDE SEQUENCE [LARGE SCALE GENOMIC DNA]</scope>
</reference>
<evidence type="ECO:0000256" key="2">
    <source>
        <dbReference type="ARBA" id="ARBA00022692"/>
    </source>
</evidence>
<evidence type="ECO:0000256" key="1">
    <source>
        <dbReference type="ARBA" id="ARBA00004167"/>
    </source>
</evidence>
<feature type="coiled-coil region" evidence="5">
    <location>
        <begin position="495"/>
        <end position="522"/>
    </location>
</feature>
<keyword evidence="3 7" id="KW-1133">Transmembrane helix</keyword>
<dbReference type="GO" id="GO:0016020">
    <property type="term" value="C:membrane"/>
    <property type="evidence" value="ECO:0007669"/>
    <property type="project" value="UniProtKB-SubCell"/>
</dbReference>
<sequence length="746" mass="87801">MFQLSTRLGDILNYPLFDRIRQLMICIETAPIKDLQAFYPMLISHIFGYSKSIGWGLRTVTEKNSNDFKILYEFFHPHSSFFQLIYRLLNQSIKYEMKISELPIKLQQMLESGRYNSFYSTIVNFDNFQPQNMSLSLNAFDFFMFNFCIHGMKNFHKTSQAALNVNSEGSKTVYFNLAADYLCNFLPADPNAVVYPQIECSPVKTQPSMPMQTNQPTKPTKYLLLSALKRQIQSPTESRADIRLPEAVKSSNWRSESVMMIFIDCWLRYDVDESYDLPGNEFIRLVRILVKQLHFFGNVSEQDLSTLSVLRHQAHILLNLRMYPFLKTIISRWPLDTSFLNVLEMWLSYIQPWRYIYNRNIQNLNNEMLDIPDRFKVFISENIISYTQIFVRLIPRFLKMDLSLNKNAFMLFRMMKVFRKPSEIIKEIEKQMKSSNNTTIRSHNSSLQHDQSSRSPRSFSPQSHSHRQHNHSTIDDSNYIFMFNDEISMQIYELMRRLYSVRIRTEREAEKMEKELQKHASLWDKFLQLIGWLSSLNLSFSTALDEKKRTMMYLEVCLNFLSPVYSIPIEEVANEVEQNVNLESSDNECNSMNNSDVLNITPSFMKRQLKNISYTGDPLLLPIMKNEVKWLVRFLHQISNRVNEMFENEFNLLWNRGDIYGRLSRLFLTEPVEIRIFDKSAGYSELKVQQIGPRLSLRKLAKWKVVILLLTSLLFGRLFLGASSLGFMLLFTITFLYVFVKSLMSS</sequence>
<dbReference type="EMBL" id="CVRI01000044">
    <property type="protein sequence ID" value="CRK96885.1"/>
    <property type="molecule type" value="Genomic_DNA"/>
</dbReference>
<dbReference type="Pfam" id="PF14724">
    <property type="entry name" value="mit_SMPDase"/>
    <property type="match status" value="2"/>
</dbReference>
<feature type="compositionally biased region" description="Low complexity" evidence="6">
    <location>
        <begin position="453"/>
        <end position="463"/>
    </location>
</feature>
<dbReference type="GO" id="GO:0050290">
    <property type="term" value="F:sphingomyelin phosphodiesterase D activity"/>
    <property type="evidence" value="ECO:0007669"/>
    <property type="project" value="InterPro"/>
</dbReference>
<dbReference type="AlphaFoldDB" id="A0A1J1I9D6"/>
<evidence type="ECO:0000256" key="3">
    <source>
        <dbReference type="ARBA" id="ARBA00022989"/>
    </source>
</evidence>
<dbReference type="PANTHER" id="PTHR12988:SF6">
    <property type="entry name" value="SPHINGOMYELIN PHOSPHODIESTERASE 4"/>
    <property type="match status" value="1"/>
</dbReference>
<keyword evidence="5" id="KW-0175">Coiled coil</keyword>
<dbReference type="InterPro" id="IPR024129">
    <property type="entry name" value="Sphingomy_SMPD4"/>
</dbReference>
<dbReference type="GO" id="GO:0046475">
    <property type="term" value="P:glycerophospholipid catabolic process"/>
    <property type="evidence" value="ECO:0007669"/>
    <property type="project" value="TreeGrafter"/>
</dbReference>